<dbReference type="Pfam" id="PF25359">
    <property type="entry name" value="PH_met_RdRP"/>
    <property type="match status" value="1"/>
</dbReference>
<dbReference type="GO" id="GO:0003723">
    <property type="term" value="F:RNA binding"/>
    <property type="evidence" value="ECO:0007669"/>
    <property type="project" value="UniProtKB-KW"/>
</dbReference>
<keyword evidence="1" id="KW-0808">Transferase</keyword>
<keyword evidence="1" id="KW-0694">RNA-binding</keyword>
<comment type="similarity">
    <text evidence="1">Belongs to the RdRP family.</text>
</comment>
<comment type="catalytic activity">
    <reaction evidence="1">
        <text>RNA(n) + a ribonucleoside 5'-triphosphate = RNA(n+1) + diphosphate</text>
        <dbReference type="Rhea" id="RHEA:21248"/>
        <dbReference type="Rhea" id="RHEA-COMP:14527"/>
        <dbReference type="Rhea" id="RHEA-COMP:17342"/>
        <dbReference type="ChEBI" id="CHEBI:33019"/>
        <dbReference type="ChEBI" id="CHEBI:61557"/>
        <dbReference type="ChEBI" id="CHEBI:140395"/>
        <dbReference type="EC" id="2.7.7.48"/>
    </reaction>
</comment>
<reference evidence="4" key="1">
    <citation type="submission" date="2016-09" db="EMBL/GenBank/DDBJ databases">
        <authorList>
            <person name="Capua I."/>
            <person name="De Benedictis P."/>
            <person name="Joannis T."/>
            <person name="Lombin L.H."/>
            <person name="Cattoli G."/>
        </authorList>
    </citation>
    <scope>NUCLEOTIDE SEQUENCE</scope>
</reference>
<dbReference type="Pfam" id="PF05183">
    <property type="entry name" value="RdRP"/>
    <property type="match status" value="1"/>
</dbReference>
<dbReference type="InterPro" id="IPR057596">
    <property type="entry name" value="RDRP_core"/>
</dbReference>
<feature type="domain" description="RDRP core" evidence="2">
    <location>
        <begin position="427"/>
        <end position="592"/>
    </location>
</feature>
<evidence type="ECO:0000256" key="1">
    <source>
        <dbReference type="RuleBase" id="RU363098"/>
    </source>
</evidence>
<dbReference type="EC" id="2.7.7.48" evidence="1"/>
<protein>
    <recommendedName>
        <fullName evidence="1">RNA-dependent RNA polymerase</fullName>
        <ecNumber evidence="1">2.7.7.48</ecNumber>
    </recommendedName>
</protein>
<dbReference type="AlphaFoldDB" id="A0A1E1XNB4"/>
<dbReference type="EMBL" id="GFAA01002895">
    <property type="protein sequence ID" value="JAU00540.1"/>
    <property type="molecule type" value="mRNA"/>
</dbReference>
<dbReference type="GO" id="GO:0031380">
    <property type="term" value="C:nuclear RNA-directed RNA polymerase complex"/>
    <property type="evidence" value="ECO:0007669"/>
    <property type="project" value="TreeGrafter"/>
</dbReference>
<dbReference type="PANTHER" id="PTHR23079:SF55">
    <property type="entry name" value="RNA-DIRECTED RNA POLYMERASE"/>
    <property type="match status" value="1"/>
</dbReference>
<proteinExistence type="evidence at transcript level"/>
<feature type="non-terminal residue" evidence="4">
    <location>
        <position position="1"/>
    </location>
</feature>
<name>A0A1E1XNB4_AMBSC</name>
<keyword evidence="1 4" id="KW-0696">RNA-directed RNA polymerase</keyword>
<dbReference type="GO" id="GO:0003968">
    <property type="term" value="F:RNA-directed RNA polymerase activity"/>
    <property type="evidence" value="ECO:0007669"/>
    <property type="project" value="UniProtKB-KW"/>
</dbReference>
<organism evidence="4">
    <name type="scientific">Amblyomma sculptum</name>
    <name type="common">Tick</name>
    <dbReference type="NCBI Taxonomy" id="1581419"/>
    <lineage>
        <taxon>Eukaryota</taxon>
        <taxon>Metazoa</taxon>
        <taxon>Ecdysozoa</taxon>
        <taxon>Arthropoda</taxon>
        <taxon>Chelicerata</taxon>
        <taxon>Arachnida</taxon>
        <taxon>Acari</taxon>
        <taxon>Parasitiformes</taxon>
        <taxon>Ixodida</taxon>
        <taxon>Ixodoidea</taxon>
        <taxon>Ixodidae</taxon>
        <taxon>Amblyomminae</taxon>
        <taxon>Amblyomma</taxon>
    </lineage>
</organism>
<evidence type="ECO:0000259" key="3">
    <source>
        <dbReference type="Pfam" id="PF25359"/>
    </source>
</evidence>
<dbReference type="InterPro" id="IPR057493">
    <property type="entry name" value="PH_RdRP-assoc"/>
</dbReference>
<dbReference type="InterPro" id="IPR007855">
    <property type="entry name" value="RDRP"/>
</dbReference>
<feature type="non-terminal residue" evidence="4">
    <location>
        <position position="592"/>
    </location>
</feature>
<dbReference type="PANTHER" id="PTHR23079">
    <property type="entry name" value="RNA-DEPENDENT RNA POLYMERASE"/>
    <property type="match status" value="1"/>
</dbReference>
<accession>A0A1E1XNB4</accession>
<keyword evidence="1" id="KW-0548">Nucleotidyltransferase</keyword>
<feature type="domain" description="PH-like" evidence="3">
    <location>
        <begin position="118"/>
        <end position="298"/>
    </location>
</feature>
<reference evidence="4" key="2">
    <citation type="journal article" date="2017" name="Front. Cell. Infect. Microbiol.">
        <title>Analysis of the Salivary Gland Transcriptome of Unfed and Partially Fed Amblyomma sculptum Ticks and Descriptive Proteome of the Saliva.</title>
        <authorList>
            <person name="Esteves E."/>
            <person name="Maruyama S.R."/>
            <person name="Kawahara R."/>
            <person name="Fujita A."/>
            <person name="Martins L.A."/>
            <person name="Righi A.A."/>
            <person name="Costa F.B."/>
            <person name="Palmisano G."/>
            <person name="Labruna M.B."/>
            <person name="Sa-Nunes A."/>
            <person name="Ribeiro J.M.C."/>
            <person name="Fogaca A.C."/>
        </authorList>
    </citation>
    <scope>NUCLEOTIDE SEQUENCE</scope>
</reference>
<dbReference type="GO" id="GO:0030422">
    <property type="term" value="P:siRNA processing"/>
    <property type="evidence" value="ECO:0007669"/>
    <property type="project" value="TreeGrafter"/>
</dbReference>
<evidence type="ECO:0000313" key="4">
    <source>
        <dbReference type="EMBL" id="JAU00540.1"/>
    </source>
</evidence>
<evidence type="ECO:0000259" key="2">
    <source>
        <dbReference type="Pfam" id="PF05183"/>
    </source>
</evidence>
<sequence>SKTLSFTCHWINKPSIDCRQHLSALQSIITNCSGLHLAALHILDVHRKPSESIYEDTIQRVSCELALTTAVSGDYLETVSAAITNQWCLSGLGDPCALGILQWLEPDRTSGFWRGFVPLEADIPLLSISFGVYVGLTTFAELYSIAERTQNARFTLDCTFKHDEKVVHVCIRLQHRCKKTSSVYRLTLKYDDIYRVVTDTRVDTVDVYLHVKTVPLLHKQVEHNLEDILLSKSRRASSQTCELMKFERTLDVGCICTSYMRSVDFARCPVLKLCMANKLKARQAVGRLSHRSRRDVKFVYAPVVTSNISDRMERTKQTFMTAVAPLLQFSCRYALNAVFQQSHDVLAQMALLSENDFDAFLAFMQRCARVDEGAFEQVLFTLCTSIKNGNIFTLRTALPILFNKFHACHISVEIPSSCYYIRRVIATPSNLFLLPPEVHCKNRVLRSFHPDYAIRVTFRDDDLDYLSHSLMFNQRTDEILEATVAAFLRKGIFIAGRHYRYLGSSASQLRDHGAWLYAKDAKGKSVQDIRAWMGDVAHIPNVGYKMARMGQCFSSTEDTVRVPMDSGAKRDLPDIVGGRHPVSENPYIFSDG</sequence>